<dbReference type="Gene3D" id="1.10.418.10">
    <property type="entry name" value="Calponin-like domain"/>
    <property type="match status" value="2"/>
</dbReference>
<dbReference type="InterPro" id="IPR011992">
    <property type="entry name" value="EF-hand-dom_pair"/>
</dbReference>
<dbReference type="GO" id="GO:0003779">
    <property type="term" value="F:actin binding"/>
    <property type="evidence" value="ECO:0007669"/>
    <property type="project" value="UniProtKB-KW"/>
</dbReference>
<feature type="compositionally biased region" description="Polar residues" evidence="11">
    <location>
        <begin position="5090"/>
        <end position="5101"/>
    </location>
</feature>
<dbReference type="InterPro" id="IPR036534">
    <property type="entry name" value="GAR_dom_sf"/>
</dbReference>
<dbReference type="GO" id="GO:0005886">
    <property type="term" value="C:plasma membrane"/>
    <property type="evidence" value="ECO:0007669"/>
    <property type="project" value="UniProtKB-SubCell"/>
</dbReference>
<feature type="coiled-coil region" evidence="10">
    <location>
        <begin position="3688"/>
        <end position="3719"/>
    </location>
</feature>
<evidence type="ECO:0000256" key="9">
    <source>
        <dbReference type="PROSITE-ProRule" id="PRU00192"/>
    </source>
</evidence>
<protein>
    <submittedName>
        <fullName evidence="16">Microtubule-actin cross-linking factor 1</fullName>
    </submittedName>
</protein>
<dbReference type="InterPro" id="IPR001715">
    <property type="entry name" value="CH_dom"/>
</dbReference>
<dbReference type="InterPro" id="IPR001452">
    <property type="entry name" value="SH3_domain"/>
</dbReference>
<evidence type="ECO:0000313" key="16">
    <source>
        <dbReference type="WBParaSite" id="PgR022X_g083_t01"/>
    </source>
</evidence>
<dbReference type="SUPFAM" id="SSF47576">
    <property type="entry name" value="Calponin-homology domain, CH-domain"/>
    <property type="match status" value="1"/>
</dbReference>
<dbReference type="Pfam" id="PF00307">
    <property type="entry name" value="CH"/>
    <property type="match status" value="2"/>
</dbReference>
<keyword evidence="2 9" id="KW-0728">SH3 domain</keyword>
<proteinExistence type="predicted"/>
<organism evidence="15 16">
    <name type="scientific">Parascaris univalens</name>
    <name type="common">Nematode worm</name>
    <dbReference type="NCBI Taxonomy" id="6257"/>
    <lineage>
        <taxon>Eukaryota</taxon>
        <taxon>Metazoa</taxon>
        <taxon>Ecdysozoa</taxon>
        <taxon>Nematoda</taxon>
        <taxon>Chromadorea</taxon>
        <taxon>Rhabditida</taxon>
        <taxon>Spirurina</taxon>
        <taxon>Ascaridomorpha</taxon>
        <taxon>Ascaridoidea</taxon>
        <taxon>Ascarididae</taxon>
        <taxon>Parascaris</taxon>
    </lineage>
</organism>
<feature type="coiled-coil region" evidence="10">
    <location>
        <begin position="4630"/>
        <end position="4664"/>
    </location>
</feature>
<dbReference type="InterPro" id="IPR018159">
    <property type="entry name" value="Spectrin/alpha-actinin"/>
</dbReference>
<dbReference type="Gene3D" id="1.10.238.10">
    <property type="entry name" value="EF-hand"/>
    <property type="match status" value="1"/>
</dbReference>
<dbReference type="InterPro" id="IPR001589">
    <property type="entry name" value="Actinin_actin-bd_CS"/>
</dbReference>
<feature type="coiled-coil region" evidence="10">
    <location>
        <begin position="1289"/>
        <end position="1316"/>
    </location>
</feature>
<dbReference type="InterPro" id="IPR002017">
    <property type="entry name" value="Spectrin_repeat"/>
</dbReference>
<comment type="subcellular location">
    <subcellularLocation>
        <location evidence="1">Cytoplasm</location>
        <location evidence="1">Cytoskeleton</location>
    </subcellularLocation>
</comment>
<dbReference type="GO" id="GO:0008017">
    <property type="term" value="F:microtubule binding"/>
    <property type="evidence" value="ECO:0007669"/>
    <property type="project" value="InterPro"/>
</dbReference>
<dbReference type="GO" id="GO:0005874">
    <property type="term" value="C:microtubule"/>
    <property type="evidence" value="ECO:0007669"/>
    <property type="project" value="UniProtKB-KW"/>
</dbReference>
<evidence type="ECO:0000256" key="1">
    <source>
        <dbReference type="ARBA" id="ARBA00004245"/>
    </source>
</evidence>
<feature type="compositionally biased region" description="Basic and acidic residues" evidence="11">
    <location>
        <begin position="5072"/>
        <end position="5081"/>
    </location>
</feature>
<dbReference type="SMART" id="SM00150">
    <property type="entry name" value="SPEC"/>
    <property type="match status" value="28"/>
</dbReference>
<feature type="domain" description="Calponin-homology (CH)" evidence="13">
    <location>
        <begin position="329"/>
        <end position="436"/>
    </location>
</feature>
<feature type="domain" description="SH3" evidence="12">
    <location>
        <begin position="970"/>
        <end position="1027"/>
    </location>
</feature>
<feature type="coiled-coil region" evidence="10">
    <location>
        <begin position="2500"/>
        <end position="2527"/>
    </location>
</feature>
<evidence type="ECO:0000259" key="14">
    <source>
        <dbReference type="PROSITE" id="PS51460"/>
    </source>
</evidence>
<dbReference type="InterPro" id="IPR036872">
    <property type="entry name" value="CH_dom_sf"/>
</dbReference>
<dbReference type="InterPro" id="IPR043197">
    <property type="entry name" value="Plakin"/>
</dbReference>
<evidence type="ECO:0000256" key="5">
    <source>
        <dbReference type="ARBA" id="ARBA00022701"/>
    </source>
</evidence>
<feature type="coiled-coil region" evidence="10">
    <location>
        <begin position="2669"/>
        <end position="2696"/>
    </location>
</feature>
<dbReference type="CDD" id="cd21188">
    <property type="entry name" value="CH_PLEC-like_rpt1"/>
    <property type="match status" value="1"/>
</dbReference>
<dbReference type="SMART" id="SM00033">
    <property type="entry name" value="CH"/>
    <property type="match status" value="2"/>
</dbReference>
<evidence type="ECO:0000256" key="4">
    <source>
        <dbReference type="ARBA" id="ARBA00022553"/>
    </source>
</evidence>
<evidence type="ECO:0000313" key="15">
    <source>
        <dbReference type="Proteomes" id="UP000887569"/>
    </source>
</evidence>
<keyword evidence="6" id="KW-0677">Repeat</keyword>
<dbReference type="Pfam" id="PF00435">
    <property type="entry name" value="Spectrin"/>
    <property type="match status" value="10"/>
</dbReference>
<dbReference type="SUPFAM" id="SSF143575">
    <property type="entry name" value="GAS2 domain-like"/>
    <property type="match status" value="1"/>
</dbReference>
<evidence type="ECO:0000256" key="8">
    <source>
        <dbReference type="ARBA" id="ARBA00023212"/>
    </source>
</evidence>
<dbReference type="GO" id="GO:0031122">
    <property type="term" value="P:cytoplasmic microtubule organization"/>
    <property type="evidence" value="ECO:0007669"/>
    <property type="project" value="TreeGrafter"/>
</dbReference>
<keyword evidence="7" id="KW-0009">Actin-binding</keyword>
<dbReference type="Gene3D" id="3.30.920.20">
    <property type="entry name" value="Gas2-like domain"/>
    <property type="match status" value="1"/>
</dbReference>
<dbReference type="GO" id="GO:0005737">
    <property type="term" value="C:cytoplasm"/>
    <property type="evidence" value="ECO:0007669"/>
    <property type="project" value="TreeGrafter"/>
</dbReference>
<evidence type="ECO:0000259" key="12">
    <source>
        <dbReference type="PROSITE" id="PS50002"/>
    </source>
</evidence>
<feature type="region of interest" description="Disordered" evidence="11">
    <location>
        <begin position="128"/>
        <end position="171"/>
    </location>
</feature>
<dbReference type="SUPFAM" id="SSF46966">
    <property type="entry name" value="Spectrin repeat"/>
    <property type="match status" value="27"/>
</dbReference>
<reference evidence="16" key="1">
    <citation type="submission" date="2022-11" db="UniProtKB">
        <authorList>
            <consortium name="WormBaseParasite"/>
        </authorList>
    </citation>
    <scope>IDENTIFICATION</scope>
</reference>
<dbReference type="GO" id="GO:0045104">
    <property type="term" value="P:intermediate filament cytoskeleton organization"/>
    <property type="evidence" value="ECO:0007669"/>
    <property type="project" value="InterPro"/>
</dbReference>
<dbReference type="SMART" id="SM00243">
    <property type="entry name" value="GAS2"/>
    <property type="match status" value="1"/>
</dbReference>
<keyword evidence="4" id="KW-0597">Phosphoprotein</keyword>
<dbReference type="GO" id="GO:0005198">
    <property type="term" value="F:structural molecule activity"/>
    <property type="evidence" value="ECO:0007669"/>
    <property type="project" value="TreeGrafter"/>
</dbReference>
<dbReference type="PROSITE" id="PS00019">
    <property type="entry name" value="ACTININ_1"/>
    <property type="match status" value="1"/>
</dbReference>
<dbReference type="GO" id="GO:0005882">
    <property type="term" value="C:intermediate filament"/>
    <property type="evidence" value="ECO:0007669"/>
    <property type="project" value="TreeGrafter"/>
</dbReference>
<evidence type="ECO:0000259" key="13">
    <source>
        <dbReference type="PROSITE" id="PS50021"/>
    </source>
</evidence>
<feature type="region of interest" description="Disordered" evidence="11">
    <location>
        <begin position="1"/>
        <end position="33"/>
    </location>
</feature>
<keyword evidence="10" id="KW-0175">Coiled coil</keyword>
<dbReference type="Proteomes" id="UP000887569">
    <property type="component" value="Unplaced"/>
</dbReference>
<dbReference type="GO" id="GO:0030056">
    <property type="term" value="C:hemidesmosome"/>
    <property type="evidence" value="ECO:0007669"/>
    <property type="project" value="TreeGrafter"/>
</dbReference>
<dbReference type="WBParaSite" id="PgR022X_g083_t01">
    <property type="protein sequence ID" value="PgR022X_g083_t01"/>
    <property type="gene ID" value="PgR022X_g083"/>
</dbReference>
<dbReference type="FunFam" id="1.10.418.10:FF:000048">
    <property type="entry name" value="Short stop, isoform B"/>
    <property type="match status" value="1"/>
</dbReference>
<dbReference type="InterPro" id="IPR041615">
    <property type="entry name" value="Desmoplakin_SH3"/>
</dbReference>
<keyword evidence="3" id="KW-0963">Cytoplasm</keyword>
<feature type="compositionally biased region" description="Polar residues" evidence="11">
    <location>
        <begin position="5059"/>
        <end position="5068"/>
    </location>
</feature>
<dbReference type="SUPFAM" id="SSF47473">
    <property type="entry name" value="EF-hand"/>
    <property type="match status" value="1"/>
</dbReference>
<dbReference type="PROSITE" id="PS50021">
    <property type="entry name" value="CH"/>
    <property type="match status" value="2"/>
</dbReference>
<dbReference type="PANTHER" id="PTHR23169">
    <property type="entry name" value="ENVOPLAKIN"/>
    <property type="match status" value="1"/>
</dbReference>
<feature type="compositionally biased region" description="Basic and acidic residues" evidence="11">
    <location>
        <begin position="147"/>
        <end position="171"/>
    </location>
</feature>
<dbReference type="Pfam" id="PF21019">
    <property type="entry name" value="Spectrin_3"/>
    <property type="match status" value="1"/>
</dbReference>
<dbReference type="InterPro" id="IPR003108">
    <property type="entry name" value="GAR_dom"/>
</dbReference>
<evidence type="ECO:0000256" key="7">
    <source>
        <dbReference type="ARBA" id="ARBA00023203"/>
    </source>
</evidence>
<accession>A0A915B0H5</accession>
<dbReference type="PROSITE" id="PS50002">
    <property type="entry name" value="SH3"/>
    <property type="match status" value="1"/>
</dbReference>
<keyword evidence="8" id="KW-0206">Cytoskeleton</keyword>
<dbReference type="PROSITE" id="PS51460">
    <property type="entry name" value="GAR"/>
    <property type="match status" value="1"/>
</dbReference>
<dbReference type="FunFam" id="1.10.418.10:FF:000057">
    <property type="entry name" value="Calmin"/>
    <property type="match status" value="1"/>
</dbReference>
<dbReference type="Pfam" id="PF02187">
    <property type="entry name" value="GAS2"/>
    <property type="match status" value="1"/>
</dbReference>
<name>A0A915B0H5_PARUN</name>
<evidence type="ECO:0000256" key="11">
    <source>
        <dbReference type="SAM" id="MobiDB-lite"/>
    </source>
</evidence>
<evidence type="ECO:0000256" key="2">
    <source>
        <dbReference type="ARBA" id="ARBA00022443"/>
    </source>
</evidence>
<dbReference type="Gene3D" id="2.30.30.40">
    <property type="entry name" value="SH3 Domains"/>
    <property type="match status" value="1"/>
</dbReference>
<feature type="domain" description="GAR" evidence="14">
    <location>
        <begin position="4936"/>
        <end position="5008"/>
    </location>
</feature>
<feature type="compositionally biased region" description="Polar residues" evidence="11">
    <location>
        <begin position="5121"/>
        <end position="5130"/>
    </location>
</feature>
<dbReference type="Pfam" id="PF17902">
    <property type="entry name" value="SH3_10"/>
    <property type="match status" value="1"/>
</dbReference>
<evidence type="ECO:0000256" key="6">
    <source>
        <dbReference type="ARBA" id="ARBA00022737"/>
    </source>
</evidence>
<keyword evidence="15" id="KW-1185">Reference proteome</keyword>
<keyword evidence="5" id="KW-0493">Microtubule</keyword>
<feature type="region of interest" description="Disordered" evidence="11">
    <location>
        <begin position="5059"/>
        <end position="5183"/>
    </location>
</feature>
<dbReference type="PANTHER" id="PTHR23169:SF23">
    <property type="entry name" value="SHORT STOP, ISOFORM H"/>
    <property type="match status" value="1"/>
</dbReference>
<evidence type="ECO:0000256" key="3">
    <source>
        <dbReference type="ARBA" id="ARBA00022490"/>
    </source>
</evidence>
<dbReference type="GO" id="GO:0042060">
    <property type="term" value="P:wound healing"/>
    <property type="evidence" value="ECO:0007669"/>
    <property type="project" value="TreeGrafter"/>
</dbReference>
<dbReference type="CDD" id="cd00176">
    <property type="entry name" value="SPEC"/>
    <property type="match status" value="11"/>
</dbReference>
<dbReference type="Gene3D" id="1.20.58.60">
    <property type="match status" value="26"/>
</dbReference>
<feature type="domain" description="Calponin-homology (CH)" evidence="13">
    <location>
        <begin position="200"/>
        <end position="303"/>
    </location>
</feature>
<sequence>MYLGACSSGDISPDSAMQPDEHISSKRQPTTSTQRFVFSATDVHFWTVGPSKVSRNDTNPANISNPGDQLRYFKQEQNMRRRHLYECSLRNSEHNLHRVRSRCATPHESLMRATSASRARQFSEPNVHLISEQMPNDRSAKLTESGNSKRDEVKRNEEEQKNGNTERSDWESWMRSQPLSVLKLDRTERLVLRIGDERDAIQKKTFTKWVNKHLGKTGRQVGDLFVDLSDGFNLIALLEALSAEKLPRENGYTRFHRIQNVQYCLDFLKRKNVRTVNIRPEDIVEGNSKLTLGLIWTIILNFQVSVIKQRQLESSSCQVSEVLSSVDGVSARDALLQWAQDVTRGYPGVNVRNFTSSWRDGLAFNAILHRYRPNLIQWSKISDESVSARERLDNAFAAAESEFGVSRLLDAEDVDVETPDEKSIITYVSSLYNALPHTSELNKYEEEMYEYEREACEWLNWVQRAIHLMDDRQMPTNVGELRRLQLELERFKSDDLPPKSKEKQRLADLYAELYNLFEGTEHMKIAPELSTQALDRAWQRLLAALSERFSVLDERASMQGSLADIISRLTRGIGITNEKLDHILKRIEDAESRIDSSRPAELQRIIDAIIDDLVALESPILGFFEDVDQLKQSRHPEANDFYQQVYGLEQRRQSYMSRLRTQFMTRLGIRSETLIRESEQRRESIRRSTFGRVDECIQWVRVRLEKLTEMEFVEDLEQLESMFEEHKLDNHDIQDFRQNVDECIARQAEVSAEDTHEYCELLSTLESEYQQLRDLSAGRMLDLDTLIAFVRGAQQEIVWINEREDIEVTRNWSDINQLDLPMLQNYYKQLLHEIELREPRFNDVHNKGAALLNQGHPAVHVIEFYLNAMQRKWDWLLALSKCLEQHLRDAINLKSFMEDAAAAEDWMVRQTEMLERKYNRSDFSLEEGEQLLRELDEINELIKKYHGVLMTLTERSSQISPLWQRGERIQRPIPVTALADYADRNITIREGDECVLMDNSDLIHWIVRGSDGAEASVPSVVFRIPPPDARLTAYLNRLHTNFEKLRRIWEKKHRMVRFNMVLNTMAQIRGWDLDTFLSIDPDQRDAIIKALNDDAHKLLAELDPNDPLALRLKEELRLTNEHFYNLLNQSMRPKEPDIGSQFDARIAELLKKLEDAYRKLNDRVAQGVPRSPDELERLILEHKDFEEALQALDVDVSTVKELFRQIQNPTPSQRANHDHLCGRWEDLWELSRMYVERLKALEGVLNGIGEVSDIVKQHEITLNSFDDMPAALDKLRGVHSQLLEMNMVLQQQQSVVDSLNRNIALLRQHISRTRQTSSHPDVDRLEDEVQMLTVRWENVCSQVAERLKSAERALQTQMVYRSEYDNEISWLDRVEATINSLRRPEDMRPEQYQAQLDLLIAEYAQLQERTEAIENVNREGGKFIREAKGYDSRLIQYLDTLLNIHGPAIRGEFRRTEPQPKNGAQQVTEELERLNRRFAQLSSLILEKRNVMQVLIQNWKRQKQEDLHNECLSRQANMSAMLDSLNEMAAAVSERFALVTSSESAAVAHDRMKDMRNELLSWAANIEENIAEADRLCTDGAEMLTPEQFHALKEHRNRLETTYNQLMRHTDSVLQRLSELTKLLLEFSNESSSMHSFLNEKTREVSILRAESGDPQNLAESRYRAKAITDEVSANETRLKGISSLAAHIQSELDAYVVEMRVQYPDAQIPSTDAHELSSTLTRLQTDYELLVRGCQDLIAFLNRLNSLAVTHVQNVDNVLESLSRIESEIFHAEKAAIASDVTADSSTMSKMLKRMEELQHTSLEQAALMESALRSAADLNSALVGTDAHERIALENQRQLDDFQRRHSRNKERIEEDIDSWRSKITRNEGIRKGMSSILDWLTEEEKRVALPRQLPLSVEKLADLRREDELVQRELSSRQKVLVELGTEISKAAAENPSSTAARNLLEQFQGALKNFTPLAAIVKARAENVGELSAALARIGDAEKALNEKLITLGEQLAYVAPADVESLGVIRDTLSTIVNDDWRSIQKQHKWILAVPDITETESLNRSVDRMGQTLEKMSTRVDELTIQGEALGSQRKEFNELHAETVTWLEAVENNAQDLNRVSLNPVELANQRNACTMLQSEHQEHRPQLEQLEDLGTKLVEIETLARTKLKGSGGKSEEAQNTLRELTTIRQRYDALGAQLKSRSDKISANSEKLAEWDLTRDALARWASHEAKRLEAECPVALTHDDIQSNLSKVDRVEKVCQKEKQPLMEEVRAKARYLLTDMSLPGVNEIQSAQVALENDWHTLAETLESVKEKTQSSKRLIQGCGDLDKWLRQKERMMSVIGTINIDPKVINSQLIQIELLAGEMEDQTTLRTKVNELAHELVTSLSPDFHSQKVIEMMDGLNLRWIALQEGLETKKENLLKAKETSMQFSNLQREIRSSLLEVAEEVEEASRCPLSSASDFEEHIAKLDALGAKGVESSARLEQLKKLAEAIGDVVDDPALQSDIREQLNVISQSARELNRKIESLKNAAVSAKAEEGETVRELENLLKWMKDMKGQLADIGPISADSRILQEQSKQVDEIYRNVLDKEGDVTILRAKLAEQLRKTPNAQLKANLDLLNADWNPLLEEAKVKRASVERVADVVDQLGATLQSFIGKTEQNKASLLSIANEKVDDPFAARELEQHVERQHVELNALETLLRKLEDISSGPSTNQLRRKVENAIDDWNSLSKDVRNATNKAQHKRDVRGRFEKCKEEATALLNATKESCGVMNASSSGITGSPSHVTKETLTKALSEFENNWQRQTRELNSAAKELQGVVDREEAKAVEALVRELDIEFRELAKGMRDACGEFEKKDELLDSMKQRIATLGSEIRKITEMEMMPIGYDLNELNLQKEQCHEILDRLLEKERVAEQLTTEWRGLCDSGLANANGAGAVVQCLNDLNEQFNKARTAIAQRKRRISGTQQAVNDIHKEIKATCADLDELMGDQTVEEHVGSELGELRAQQENLRLFRDKLRPVGQRVEQAIANCENLIRSADKNVNTAPLECERKKLADVWNEVNGRLADRERQICGAMQELGSYSDAHNALLSWLQDTEESLANQRPPSTEHKVVKEQTRANDILLKHIEEKQQSVDGFKAMIDKVSALATDETHRIALKETSDGVTQRYANLLESAHTRRARLHEALILAEEWSRSAAPLRTWLDATEKSLQQLGKVPTDEEKLQQQIYAHQLLQEDISGKQWEFDRLVELCPRLAELTSVEEATELDVALRSLISRYENLVSRAAECGVLLQQMAEEIGSFLEHTNALSEWLDRIEDDIDKIDSISIYPDELIEQSSLLTKLAMAVTEQEALVSTVVEDGRELCRQTTGDEAIALQSRIEALRTRYTELASVTDSKIAVLSEALPLSERFHDGCETVQQWMDAVEQDMHSIDQAPLEAQSAVISQMKDDLGKWRTDVNDINAISKQLQQLSSGPRADELDAQTDDLNRRFNILAEQVTRKAEKLTSAEKQSRQVLDELDYLSEWFAEARDRLMQASAPAVDPDYVRKQLKNQKQMNEDIAVMKARLRDAAADAQKVTRALGDEAGGQDSLLASKIESGRALSADAAQMGEERLGELEQALALCQEVDQSFGELHSWLEKIENEIDNCPSVSTGNQRDQLMMQQAHNADLQQSIQAQRPLMDRFNKNVNALRELCDSEDAAQLEKIAEGIEERFEAAREAVRQRAEALETAIEHSSQFTDRLDVILANLGGAAAQIRNPDPVSADPERIRSQICDNIALMEELKRKEGALESVKESARGILEQAKPNDAAIADIGAKIAALDSLWEELNEGVTLRGNILEETYKKAERFCMELQRCQKALDELRSKIDDIQPATGQPSLIEQQRTTLMGIEVEMNDAQPLMSELRVAGRDLCEIVADEERAHVEQQIGAVEDNWATVTDIFARKNADLVDAMEKAMDFHGLLSELLEWLNETEEKVSALAPISSASPADIQNELQSLEQLRSVLDEKAIQKEQLNQMCANLCADVNAHQHQSAVIRAPINDLNSRWNRLYASLNERQQKMERALLEMGQFSQAYEQLIGWIEKTEHVLDEIDPRPTNLKQVEIEVCKHKVIQNDVLAHETSVDTVNAAAKRIINADPHSTSVTQPMVDELNARWHTLVDKLEDVWEQLTEARKAAKNLGGEMDRWTLWLQDKDADLSHTKPCGGVPETAHAQLDDFLVLKAEIEQNRPELEAHLEASEKYLQDNAADKDTWVAQREAQLKKKWAQVQEKMADREQKLRIALAEAEQLHSAMSAMVEWLDTADSRLSRLEPVSRIPDTLEKQMNTHAEFQTEVCVHRELMGDMTSKGTKLQYYCEKKDAIPIKNLLVTAKHRFDKVVSRSADRTKQLDIAFQEARLFFDAHADLSQWIASSKKWLDEQSGQRTFGDRVRGDLERHKDFQRELASRQPMYDTTYKRGKSLSEHAPRIESATIGQMNEMLREQWTQLCSAAVQRQRDIEEALLACGQFDEALSSLREWLEKELPLLQANENESVHGDLDTVTQLSDEHKALMNEIKARQASLQSVRQRAEKMLSGKEEGDDSVNGLREKLEKLNTDWSNIETLATNKETRLKEALADAESFNMGAHAFLDWLPRIEARLRMKGRRAEGEMEILEQMDEVAQLRKEMDDEAARLDDILKAGKEIYAKCHPLAEQPMKCWLRILQARWDEVSQAIDSKRDDLEKQLTEVREQDELIAELMKFITIKDAELRALSDAPLPDNIELVERLIADHEEFEFTLRERQSDVDDATKGRKKPVNDDGVITKSGRKLVPKRERSVRHPKSDQLSDRWKKLWIDCMEYAKRLREMKEYLDEVKKLESFTFEEWRERYLEWTDSGKARISDLFRRIDKSGTGRVPRSAFTDGIIASKFPTTRLEMEKVADEFDKGDGLIDAKEFMARLRSDFGKKLPIKQKTDGEKINEEVIRQSERCSCHSPYKIQKVGEGHYRFGDTQIKRMVRILRSTVMVRVGGGWVALDEFLHKHDPCRAKGRTNIEMQRGFYDDVRPEGAFDTMKTFTKSSRSTPNRDVPVMSVESLLGSSRFSSTPGPITKIREKTERSMPMHAMRRTSAISRGSPSDTPRSTRRPSDVNAQDSKIARPSTPTNVSRSGSRGDMLDLSRPTSRCSEASESSERRTRIPSLRGRKGVNYRNSNSSRASPNLLQ</sequence>
<feature type="compositionally biased region" description="Polar residues" evidence="11">
    <location>
        <begin position="5169"/>
        <end position="5183"/>
    </location>
</feature>
<evidence type="ECO:0000256" key="10">
    <source>
        <dbReference type="SAM" id="Coils"/>
    </source>
</evidence>